<dbReference type="PANTHER" id="PTHR23417:SF14">
    <property type="entry name" value="PENTACOTRIPEPTIDE-REPEAT REGION OF PRORP DOMAIN-CONTAINING PROTEIN"/>
    <property type="match status" value="1"/>
</dbReference>
<keyword evidence="6" id="KW-0949">S-adenosyl-L-methionine</keyword>
<dbReference type="GO" id="GO:0008176">
    <property type="term" value="F:tRNA (guanine(46)-N7)-methyltransferase activity"/>
    <property type="evidence" value="ECO:0007669"/>
    <property type="project" value="UniProtKB-EC"/>
</dbReference>
<gene>
    <name evidence="8" type="ORF">DXC81_01900</name>
</gene>
<dbReference type="AlphaFoldDB" id="A0A3E4QWL0"/>
<evidence type="ECO:0000256" key="6">
    <source>
        <dbReference type="ARBA" id="ARBA00022691"/>
    </source>
</evidence>
<evidence type="ECO:0000256" key="3">
    <source>
        <dbReference type="ARBA" id="ARBA00011977"/>
    </source>
</evidence>
<evidence type="ECO:0000313" key="8">
    <source>
        <dbReference type="EMBL" id="RGL11570.1"/>
    </source>
</evidence>
<evidence type="ECO:0000256" key="4">
    <source>
        <dbReference type="ARBA" id="ARBA00022603"/>
    </source>
</evidence>
<dbReference type="CDD" id="cd02440">
    <property type="entry name" value="AdoMet_MTases"/>
    <property type="match status" value="1"/>
</dbReference>
<accession>A0A3E4QWL0</accession>
<dbReference type="GO" id="GO:0043527">
    <property type="term" value="C:tRNA methyltransferase complex"/>
    <property type="evidence" value="ECO:0007669"/>
    <property type="project" value="TreeGrafter"/>
</dbReference>
<keyword evidence="7" id="KW-0819">tRNA processing</keyword>
<protein>
    <recommendedName>
        <fullName evidence="3">tRNA (guanine(46)-N(7))-methyltransferase</fullName>
        <ecNumber evidence="3">2.1.1.33</ecNumber>
    </recommendedName>
</protein>
<evidence type="ECO:0000256" key="1">
    <source>
        <dbReference type="ARBA" id="ARBA00000142"/>
    </source>
</evidence>
<keyword evidence="5 8" id="KW-0808">Transferase</keyword>
<dbReference type="InterPro" id="IPR003358">
    <property type="entry name" value="tRNA_(Gua-N-7)_MeTrfase_Trmb"/>
</dbReference>
<dbReference type="EC" id="2.1.1.33" evidence="3"/>
<dbReference type="Pfam" id="PF02390">
    <property type="entry name" value="Methyltransf_4"/>
    <property type="match status" value="1"/>
</dbReference>
<dbReference type="RefSeq" id="WP_117678929.1">
    <property type="nucleotide sequence ID" value="NZ_QSRJ01000002.1"/>
</dbReference>
<sequence>MGSTRARTPKNFVLDERLERYRDAIEYIPAAYAGNWAQACWPLDPHADSTSPRSFREVRLDLGCGKGSYLVAAAQAEPDVLFIGIDMQPVCIAYASQRVIEAGIKNALLIPGSGEKLSHMFAPGELASITLNFPTPHPRKREAAQRLTTVEHLLDYRKLLAPGGTVVLRTDSEPLFDYSLPQFEGAGYTVQWTSHDTRADHPSIPMSEYEERLVEEGATVHGICARLDEEPSGQQLQAAHEQSLNSLYDYIPEDLYEGAYIPHGMNFAITAFRNRRRNLEARNSRQ</sequence>
<evidence type="ECO:0000256" key="2">
    <source>
        <dbReference type="ARBA" id="ARBA00003015"/>
    </source>
</evidence>
<dbReference type="SUPFAM" id="SSF53335">
    <property type="entry name" value="S-adenosyl-L-methionine-dependent methyltransferases"/>
    <property type="match status" value="1"/>
</dbReference>
<evidence type="ECO:0000256" key="7">
    <source>
        <dbReference type="ARBA" id="ARBA00022694"/>
    </source>
</evidence>
<dbReference type="InterPro" id="IPR029063">
    <property type="entry name" value="SAM-dependent_MTases_sf"/>
</dbReference>
<dbReference type="Gene3D" id="3.40.50.150">
    <property type="entry name" value="Vaccinia Virus protein VP39"/>
    <property type="match status" value="1"/>
</dbReference>
<dbReference type="EMBL" id="QSRJ01000002">
    <property type="protein sequence ID" value="RGL11570.1"/>
    <property type="molecule type" value="Genomic_DNA"/>
</dbReference>
<dbReference type="PANTHER" id="PTHR23417">
    <property type="entry name" value="3-DEOXY-D-MANNO-OCTULOSONIC-ACID TRANSFERASE/TRNA GUANINE-N 7 - -METHYLTRANSFERASE"/>
    <property type="match status" value="1"/>
</dbReference>
<comment type="function">
    <text evidence="2">Catalyzes the formation of N(7)-methylguanine at position 46 (m7G46) in tRNA.</text>
</comment>
<reference evidence="8 9" key="1">
    <citation type="submission" date="2018-08" db="EMBL/GenBank/DDBJ databases">
        <title>A genome reference for cultivated species of the human gut microbiota.</title>
        <authorList>
            <person name="Zou Y."/>
            <person name="Xue W."/>
            <person name="Luo G."/>
        </authorList>
    </citation>
    <scope>NUCLEOTIDE SEQUENCE [LARGE SCALE GENOMIC DNA]</scope>
    <source>
        <strain evidence="8 9">TF08-14</strain>
    </source>
</reference>
<dbReference type="PROSITE" id="PS51625">
    <property type="entry name" value="SAM_MT_TRMB"/>
    <property type="match status" value="1"/>
</dbReference>
<dbReference type="Proteomes" id="UP000260943">
    <property type="component" value="Unassembled WGS sequence"/>
</dbReference>
<evidence type="ECO:0000256" key="5">
    <source>
        <dbReference type="ARBA" id="ARBA00022679"/>
    </source>
</evidence>
<keyword evidence="4 8" id="KW-0489">Methyltransferase</keyword>
<proteinExistence type="predicted"/>
<comment type="catalytic activity">
    <reaction evidence="1">
        <text>guanosine(46) in tRNA + S-adenosyl-L-methionine = N(7)-methylguanosine(46) in tRNA + S-adenosyl-L-homocysteine</text>
        <dbReference type="Rhea" id="RHEA:42708"/>
        <dbReference type="Rhea" id="RHEA-COMP:10188"/>
        <dbReference type="Rhea" id="RHEA-COMP:10189"/>
        <dbReference type="ChEBI" id="CHEBI:57856"/>
        <dbReference type="ChEBI" id="CHEBI:59789"/>
        <dbReference type="ChEBI" id="CHEBI:74269"/>
        <dbReference type="ChEBI" id="CHEBI:74480"/>
        <dbReference type="EC" id="2.1.1.33"/>
    </reaction>
</comment>
<name>A0A3E4QWL0_9ACTN</name>
<organism evidence="8 9">
    <name type="scientific">Collinsella tanakaei</name>
    <dbReference type="NCBI Taxonomy" id="626935"/>
    <lineage>
        <taxon>Bacteria</taxon>
        <taxon>Bacillati</taxon>
        <taxon>Actinomycetota</taxon>
        <taxon>Coriobacteriia</taxon>
        <taxon>Coriobacteriales</taxon>
        <taxon>Coriobacteriaceae</taxon>
        <taxon>Collinsella</taxon>
    </lineage>
</organism>
<comment type="caution">
    <text evidence="8">The sequence shown here is derived from an EMBL/GenBank/DDBJ whole genome shotgun (WGS) entry which is preliminary data.</text>
</comment>
<evidence type="ECO:0000313" key="9">
    <source>
        <dbReference type="Proteomes" id="UP000260943"/>
    </source>
</evidence>